<evidence type="ECO:0000313" key="3">
    <source>
        <dbReference type="Proteomes" id="UP000613580"/>
    </source>
</evidence>
<dbReference type="EMBL" id="JACAZE010000003">
    <property type="protein sequence ID" value="KAF7319199.1"/>
    <property type="molecule type" value="Genomic_DNA"/>
</dbReference>
<accession>A0A8H6WHU5</accession>
<proteinExistence type="predicted"/>
<protein>
    <submittedName>
        <fullName evidence="2">Uncharacterized protein</fullName>
    </submittedName>
</protein>
<dbReference type="Proteomes" id="UP000613580">
    <property type="component" value="Unassembled WGS sequence"/>
</dbReference>
<dbReference type="AlphaFoldDB" id="A0A8H6WHU5"/>
<evidence type="ECO:0000256" key="1">
    <source>
        <dbReference type="SAM" id="MobiDB-lite"/>
    </source>
</evidence>
<feature type="region of interest" description="Disordered" evidence="1">
    <location>
        <begin position="54"/>
        <end position="129"/>
    </location>
</feature>
<comment type="caution">
    <text evidence="2">The sequence shown here is derived from an EMBL/GenBank/DDBJ whole genome shotgun (WGS) entry which is preliminary data.</text>
</comment>
<name>A0A8H6WHU5_MYCCL</name>
<keyword evidence="3" id="KW-1185">Reference proteome</keyword>
<reference evidence="2" key="1">
    <citation type="submission" date="2020-05" db="EMBL/GenBank/DDBJ databases">
        <title>Mycena genomes resolve the evolution of fungal bioluminescence.</title>
        <authorList>
            <person name="Tsai I.J."/>
        </authorList>
    </citation>
    <scope>NUCLEOTIDE SEQUENCE</scope>
    <source>
        <strain evidence="2">110903Hualien_Pintung</strain>
    </source>
</reference>
<evidence type="ECO:0000313" key="2">
    <source>
        <dbReference type="EMBL" id="KAF7319199.1"/>
    </source>
</evidence>
<gene>
    <name evidence="2" type="ORF">HMN09_00256600</name>
</gene>
<feature type="compositionally biased region" description="Low complexity" evidence="1">
    <location>
        <begin position="54"/>
        <end position="70"/>
    </location>
</feature>
<dbReference type="OrthoDB" id="2687798at2759"/>
<feature type="compositionally biased region" description="Acidic residues" evidence="1">
    <location>
        <begin position="1"/>
        <end position="10"/>
    </location>
</feature>
<feature type="region of interest" description="Disordered" evidence="1">
    <location>
        <begin position="1"/>
        <end position="31"/>
    </location>
</feature>
<sequence>MMAVCSDDEATPQSSDVPAAHPAFLSPTTSTDLYSSTMFSRALVRTSAPIRRLASTASAAKPASSASHTADSYSKDVDSSPAPDSKVHRVDPNSQTVQRPHDPPSNAYSQTGVEAGVKHAQGKPEGKKQ</sequence>
<organism evidence="2 3">
    <name type="scientific">Mycena chlorophos</name>
    <name type="common">Agaric fungus</name>
    <name type="synonym">Agaricus chlorophos</name>
    <dbReference type="NCBI Taxonomy" id="658473"/>
    <lineage>
        <taxon>Eukaryota</taxon>
        <taxon>Fungi</taxon>
        <taxon>Dikarya</taxon>
        <taxon>Basidiomycota</taxon>
        <taxon>Agaricomycotina</taxon>
        <taxon>Agaricomycetes</taxon>
        <taxon>Agaricomycetidae</taxon>
        <taxon>Agaricales</taxon>
        <taxon>Marasmiineae</taxon>
        <taxon>Mycenaceae</taxon>
        <taxon>Mycena</taxon>
    </lineage>
</organism>